<dbReference type="Proteomes" id="UP000029093">
    <property type="component" value="Unassembled WGS sequence"/>
</dbReference>
<proteinExistence type="predicted"/>
<dbReference type="OrthoDB" id="4140166at2"/>
<gene>
    <name evidence="1" type="ORF">BBOU_0472</name>
</gene>
<evidence type="ECO:0000313" key="1">
    <source>
        <dbReference type="EMBL" id="KFI48342.1"/>
    </source>
</evidence>
<sequence>MTEIVTMKLGPRRKLGWAEDLPEGGTRHLVGWDPKMEGDFEEIWRSGNSWWRLEPGRAVRCDLGIILTPDNVVACVAKINGIIKRDDMRMGFIGKPIHGEYDNWIGKILERNDSKNPIAYFDERAILPPSKVTKDTEKLNR</sequence>
<reference evidence="1 2" key="1">
    <citation type="submission" date="2014-03" db="EMBL/GenBank/DDBJ databases">
        <title>Genomics of Bifidobacteria.</title>
        <authorList>
            <person name="Ventura M."/>
            <person name="Milani C."/>
            <person name="Lugli G.A."/>
        </authorList>
    </citation>
    <scope>NUCLEOTIDE SEQUENCE [LARGE SCALE GENOMIC DNA]</scope>
    <source>
        <strain evidence="1 2">LMG 10736</strain>
    </source>
</reference>
<dbReference type="GO" id="GO:0008168">
    <property type="term" value="F:methyltransferase activity"/>
    <property type="evidence" value="ECO:0007669"/>
    <property type="project" value="UniProtKB-KW"/>
</dbReference>
<dbReference type="AlphaFoldDB" id="A0A086ZP92"/>
<protein>
    <submittedName>
        <fullName evidence="1">Methylase of polypeptide chain release factor</fullName>
    </submittedName>
</protein>
<keyword evidence="1" id="KW-0808">Transferase</keyword>
<name>A0A086ZP92_9BIFI</name>
<keyword evidence="1" id="KW-0489">Methyltransferase</keyword>
<comment type="caution">
    <text evidence="1">The sequence shown here is derived from an EMBL/GenBank/DDBJ whole genome shotgun (WGS) entry which is preliminary data.</text>
</comment>
<dbReference type="EMBL" id="JGYQ01000007">
    <property type="protein sequence ID" value="KFI48342.1"/>
    <property type="molecule type" value="Genomic_DNA"/>
</dbReference>
<evidence type="ECO:0000313" key="2">
    <source>
        <dbReference type="Proteomes" id="UP000029093"/>
    </source>
</evidence>
<dbReference type="GeneID" id="303203664"/>
<accession>A0A086ZP92</accession>
<keyword evidence="2" id="KW-1185">Reference proteome</keyword>
<dbReference type="RefSeq" id="WP_026502588.1">
    <property type="nucleotide sequence ID" value="NZ_JGYQ01000007.1"/>
</dbReference>
<organism evidence="1 2">
    <name type="scientific">Bifidobacterium boum</name>
    <dbReference type="NCBI Taxonomy" id="78343"/>
    <lineage>
        <taxon>Bacteria</taxon>
        <taxon>Bacillati</taxon>
        <taxon>Actinomycetota</taxon>
        <taxon>Actinomycetes</taxon>
        <taxon>Bifidobacteriales</taxon>
        <taxon>Bifidobacteriaceae</taxon>
        <taxon>Bifidobacterium</taxon>
    </lineage>
</organism>
<dbReference type="GO" id="GO:0032259">
    <property type="term" value="P:methylation"/>
    <property type="evidence" value="ECO:0007669"/>
    <property type="project" value="UniProtKB-KW"/>
</dbReference>